<keyword evidence="2" id="KW-0614">Plasmid</keyword>
<dbReference type="Proteomes" id="UP000194440">
    <property type="component" value="Plasmid pACP4.1"/>
</dbReference>
<accession>A0A240UJG2</accession>
<geneLocation type="plasmid" evidence="2 3">
    <name>pACP4.1</name>
</geneLocation>
<keyword evidence="3" id="KW-1185">Reference proteome</keyword>
<dbReference type="AlphaFoldDB" id="A0A240UJG2"/>
<gene>
    <name evidence="2" type="ORF">CBP36_19805</name>
</gene>
<evidence type="ECO:0000313" key="3">
    <source>
        <dbReference type="Proteomes" id="UP000194440"/>
    </source>
</evidence>
<reference evidence="2" key="1">
    <citation type="submission" date="2017-05" db="EMBL/GenBank/DDBJ databases">
        <title>Polyphasic characterization of four soil-derived phenanthrene-degrading Acidovorax strains and proposal of Acidovorax phenanthrenivorans sp. nov.</title>
        <authorList>
            <person name="Singleton D."/>
            <person name="Lee J."/>
            <person name="Dickey A.N."/>
            <person name="Stroud A."/>
            <person name="Scholl E.H."/>
            <person name="Wright F.A."/>
            <person name="Aitken M.D."/>
        </authorList>
    </citation>
    <scope>NUCLEOTIDE SEQUENCE</scope>
    <source>
        <strain evidence="2">P4</strain>
        <plasmid evidence="2">pACP4.1</plasmid>
    </source>
</reference>
<evidence type="ECO:0000313" key="2">
    <source>
        <dbReference type="EMBL" id="ART61213.1"/>
    </source>
</evidence>
<proteinExistence type="predicted"/>
<dbReference type="KEGG" id="acis:CBP35_19770"/>
<evidence type="ECO:0000256" key="1">
    <source>
        <dbReference type="SAM" id="MobiDB-lite"/>
    </source>
</evidence>
<dbReference type="EMBL" id="CP021367">
    <property type="protein sequence ID" value="ART61213.1"/>
    <property type="molecule type" value="Genomic_DNA"/>
</dbReference>
<sequence length="307" mass="33508">MLSVEGASIFLPVLDKAINDEAASLINRKAGWAKRGGGRAPAVPVVAGDPVTPVDSLPPAAPPARIETAQQPKAARANSSHRRLVNGVEFRRLTSSDKLETCEMDDPVVTRLQCRGDSIAEITENYRTHLQEIFRGVDVESELRKCSLWCESNPKLRKTVVGIRRFINHWLTNAQRDHQMRSAVVRTSSQRNGFGQGGAYSDPSYGTGEAPAQGPSFGQEPAKDHAAPHDLDDLRDLWSIQGGSEIGVIQASKTPVEAAPMARPQFAGSQLVLTPVEPERRSLPRVILAARARRDYASDSHRRLSAQ</sequence>
<name>A0A240UJG2_9BURK</name>
<feature type="region of interest" description="Disordered" evidence="1">
    <location>
        <begin position="187"/>
        <end position="229"/>
    </location>
</feature>
<dbReference type="KEGG" id="acip:CBP36_19805"/>
<protein>
    <submittedName>
        <fullName evidence="2">Uncharacterized protein</fullName>
    </submittedName>
</protein>
<organism evidence="2 3">
    <name type="scientific">Acidovorax carolinensis</name>
    <dbReference type="NCBI Taxonomy" id="553814"/>
    <lineage>
        <taxon>Bacteria</taxon>
        <taxon>Pseudomonadati</taxon>
        <taxon>Pseudomonadota</taxon>
        <taxon>Betaproteobacteria</taxon>
        <taxon>Burkholderiales</taxon>
        <taxon>Comamonadaceae</taxon>
        <taxon>Acidovorax</taxon>
    </lineage>
</organism>